<gene>
    <name evidence="1" type="ORF">PCASD_01287</name>
</gene>
<dbReference type="AlphaFoldDB" id="A0A2N5VJ08"/>
<evidence type="ECO:0000313" key="1">
    <source>
        <dbReference type="EMBL" id="PLW49971.1"/>
    </source>
</evidence>
<evidence type="ECO:0000313" key="2">
    <source>
        <dbReference type="Proteomes" id="UP000235392"/>
    </source>
</evidence>
<sequence length="181" mass="19817">MWMDNNLLAEVLFVGSGGGANIGLSETSCAFFELLYNESGAVHRYYGEGCCTSKSRSLLPHCGDTVGESCTQARSRLAVGIYVLPSPARSRVVYPNHFDAPAQNWNAWRETHAVEHLTTGGLCKPDCAQELQSISNQVVASTKPHTLDANGNPGWQWNLAPWRYESQPSRVTGEMDNATRV</sequence>
<reference evidence="1 2" key="1">
    <citation type="submission" date="2017-11" db="EMBL/GenBank/DDBJ databases">
        <title>De novo assembly and phasing of dikaryotic genomes from two isolates of Puccinia coronata f. sp. avenae, the causal agent of oat crown rust.</title>
        <authorList>
            <person name="Miller M.E."/>
            <person name="Zhang Y."/>
            <person name="Omidvar V."/>
            <person name="Sperschneider J."/>
            <person name="Schwessinger B."/>
            <person name="Raley C."/>
            <person name="Palmer J.M."/>
            <person name="Garnica D."/>
            <person name="Upadhyaya N."/>
            <person name="Rathjen J."/>
            <person name="Taylor J.M."/>
            <person name="Park R.F."/>
            <person name="Dodds P.N."/>
            <person name="Hirsch C.D."/>
            <person name="Kianian S.F."/>
            <person name="Figueroa M."/>
        </authorList>
    </citation>
    <scope>NUCLEOTIDE SEQUENCE [LARGE SCALE GENOMIC DNA]</scope>
    <source>
        <strain evidence="1">12SD80</strain>
    </source>
</reference>
<name>A0A2N5VJ08_9BASI</name>
<protein>
    <submittedName>
        <fullName evidence="1">Uncharacterized protein</fullName>
    </submittedName>
</protein>
<organism evidence="1 2">
    <name type="scientific">Puccinia coronata f. sp. avenae</name>
    <dbReference type="NCBI Taxonomy" id="200324"/>
    <lineage>
        <taxon>Eukaryota</taxon>
        <taxon>Fungi</taxon>
        <taxon>Dikarya</taxon>
        <taxon>Basidiomycota</taxon>
        <taxon>Pucciniomycotina</taxon>
        <taxon>Pucciniomycetes</taxon>
        <taxon>Pucciniales</taxon>
        <taxon>Pucciniaceae</taxon>
        <taxon>Puccinia</taxon>
    </lineage>
</organism>
<comment type="caution">
    <text evidence="1">The sequence shown here is derived from an EMBL/GenBank/DDBJ whole genome shotgun (WGS) entry which is preliminary data.</text>
</comment>
<proteinExistence type="predicted"/>
<dbReference type="EMBL" id="PGCI01000013">
    <property type="protein sequence ID" value="PLW49971.1"/>
    <property type="molecule type" value="Genomic_DNA"/>
</dbReference>
<dbReference type="Proteomes" id="UP000235392">
    <property type="component" value="Unassembled WGS sequence"/>
</dbReference>
<accession>A0A2N5VJ08</accession>